<dbReference type="InterPro" id="IPR036291">
    <property type="entry name" value="NAD(P)-bd_dom_sf"/>
</dbReference>
<evidence type="ECO:0000259" key="3">
    <source>
        <dbReference type="SMART" id="SM00829"/>
    </source>
</evidence>
<dbReference type="CDD" id="cd05276">
    <property type="entry name" value="p53_inducible_oxidoreductase"/>
    <property type="match status" value="1"/>
</dbReference>
<dbReference type="GO" id="GO:0070402">
    <property type="term" value="F:NADPH binding"/>
    <property type="evidence" value="ECO:0007669"/>
    <property type="project" value="TreeGrafter"/>
</dbReference>
<protein>
    <submittedName>
        <fullName evidence="4">Zinc-containing alcohol dehydrogenase superfamily protein</fullName>
    </submittedName>
</protein>
<dbReference type="GO" id="GO:0016651">
    <property type="term" value="F:oxidoreductase activity, acting on NAD(P)H"/>
    <property type="evidence" value="ECO:0007669"/>
    <property type="project" value="TreeGrafter"/>
</dbReference>
<dbReference type="SUPFAM" id="SSF50129">
    <property type="entry name" value="GroES-like"/>
    <property type="match status" value="1"/>
</dbReference>
<reference evidence="4" key="1">
    <citation type="submission" date="2014-07" db="EMBL/GenBank/DDBJ databases">
        <authorList>
            <person name="Urmite Genomes Urmite Genomes"/>
        </authorList>
    </citation>
    <scope>NUCLEOTIDE SEQUENCE</scope>
    <source>
        <strain evidence="4">12M76_air</strain>
    </source>
</reference>
<dbReference type="InterPro" id="IPR020843">
    <property type="entry name" value="ER"/>
</dbReference>
<dbReference type="AlphaFoldDB" id="A0A078MG23"/>
<dbReference type="InterPro" id="IPR014189">
    <property type="entry name" value="Quinone_OxRdtase_PIG3"/>
</dbReference>
<sequence length="338" mass="35759">MNMQAVEITTPGGPEVLRLTRRPVPVPGDGEVLIRVAAFGLNRPDIAQRQGKYPVPAGVTDIPGLEVSGEIIGGDLTHPANYLGLSQGDRVCALVQGGGYAEYCVAPIAQCLPYPAGFDHVLAAALPETFYTVWSNVFERGALGRGPKGQQETLLVHGGSSGIGTVAIQLAVQRGHRVFATAGSAEKCAFCESLGAARAINYREEDFAAVIASLTDGQGVDVILDMVGGDYLPRELACVADDGRIVIIALQQGAQATIPLSDILRRRVTITGSTLRPRSVAFKGELARELYTHVWPLLAQGVIKPVIETVLPASEIVAAHRLMDAGAHKGKILLSWDS</sequence>
<name>A0A078MG23_9PSED</name>
<dbReference type="PANTHER" id="PTHR48106:SF8">
    <property type="entry name" value="OS02G0805600 PROTEIN"/>
    <property type="match status" value="1"/>
</dbReference>
<dbReference type="InterPro" id="IPR011032">
    <property type="entry name" value="GroES-like_sf"/>
</dbReference>
<dbReference type="InterPro" id="IPR013154">
    <property type="entry name" value="ADH-like_N"/>
</dbReference>
<accession>A0A078MG23</accession>
<dbReference type="Gene3D" id="3.90.180.10">
    <property type="entry name" value="Medium-chain alcohol dehydrogenases, catalytic domain"/>
    <property type="match status" value="1"/>
</dbReference>
<dbReference type="InterPro" id="IPR013149">
    <property type="entry name" value="ADH-like_C"/>
</dbReference>
<keyword evidence="1" id="KW-0521">NADP</keyword>
<organism evidence="4">
    <name type="scientific">Pseudomonas saudimassiliensis</name>
    <dbReference type="NCBI Taxonomy" id="1461581"/>
    <lineage>
        <taxon>Bacteria</taxon>
        <taxon>Pseudomonadati</taxon>
        <taxon>Pseudomonadota</taxon>
        <taxon>Gammaproteobacteria</taxon>
        <taxon>Pseudomonadales</taxon>
        <taxon>Pseudomonadaceae</taxon>
        <taxon>Pseudomonas</taxon>
    </lineage>
</organism>
<evidence type="ECO:0000313" key="4">
    <source>
        <dbReference type="EMBL" id="CEA04362.1"/>
    </source>
</evidence>
<dbReference type="EMBL" id="LM997413">
    <property type="protein sequence ID" value="CEA04362.1"/>
    <property type="molecule type" value="Genomic_DNA"/>
</dbReference>
<proteinExistence type="predicted"/>
<evidence type="ECO:0000256" key="2">
    <source>
        <dbReference type="ARBA" id="ARBA00023002"/>
    </source>
</evidence>
<gene>
    <name evidence="4" type="ORF">BN1049_01491</name>
</gene>
<dbReference type="RefSeq" id="WP_204216699.1">
    <property type="nucleotide sequence ID" value="NZ_LK391969.1"/>
</dbReference>
<dbReference type="Pfam" id="PF08240">
    <property type="entry name" value="ADH_N"/>
    <property type="match status" value="1"/>
</dbReference>
<dbReference type="NCBIfam" id="TIGR02824">
    <property type="entry name" value="quinone_pig3"/>
    <property type="match status" value="1"/>
</dbReference>
<dbReference type="PANTHER" id="PTHR48106">
    <property type="entry name" value="QUINONE OXIDOREDUCTASE PIG3-RELATED"/>
    <property type="match status" value="1"/>
</dbReference>
<feature type="domain" description="Enoyl reductase (ER)" evidence="3">
    <location>
        <begin position="12"/>
        <end position="334"/>
    </location>
</feature>
<dbReference type="SUPFAM" id="SSF51735">
    <property type="entry name" value="NAD(P)-binding Rossmann-fold domains"/>
    <property type="match status" value="1"/>
</dbReference>
<dbReference type="Gene3D" id="3.40.50.720">
    <property type="entry name" value="NAD(P)-binding Rossmann-like Domain"/>
    <property type="match status" value="1"/>
</dbReference>
<evidence type="ECO:0000256" key="1">
    <source>
        <dbReference type="ARBA" id="ARBA00022857"/>
    </source>
</evidence>
<dbReference type="EMBL" id="LK391969">
    <property type="protein sequence ID" value="CEF26558.1"/>
    <property type="molecule type" value="Genomic_DNA"/>
</dbReference>
<dbReference type="Pfam" id="PF00107">
    <property type="entry name" value="ADH_zinc_N"/>
    <property type="match status" value="1"/>
</dbReference>
<dbReference type="PATRIC" id="fig|1461581.3.peg.1468"/>
<keyword evidence="2" id="KW-0560">Oxidoreductase</keyword>
<dbReference type="SMART" id="SM00829">
    <property type="entry name" value="PKS_ER"/>
    <property type="match status" value="1"/>
</dbReference>